<comment type="similarity">
    <text evidence="1">Belongs to the UPF0065 (bug) family.</text>
</comment>
<gene>
    <name evidence="3" type="ORF">BJN34_25030</name>
</gene>
<evidence type="ECO:0000256" key="2">
    <source>
        <dbReference type="SAM" id="SignalP"/>
    </source>
</evidence>
<dbReference type="Pfam" id="PF03401">
    <property type="entry name" value="TctC"/>
    <property type="match status" value="1"/>
</dbReference>
<dbReference type="PIRSF" id="PIRSF017082">
    <property type="entry name" value="YflP"/>
    <property type="match status" value="1"/>
</dbReference>
<evidence type="ECO:0000256" key="1">
    <source>
        <dbReference type="ARBA" id="ARBA00006987"/>
    </source>
</evidence>
<evidence type="ECO:0000313" key="4">
    <source>
        <dbReference type="Proteomes" id="UP000189627"/>
    </source>
</evidence>
<dbReference type="Proteomes" id="UP000189627">
    <property type="component" value="Chromosome 2"/>
</dbReference>
<dbReference type="PANTHER" id="PTHR42928:SF5">
    <property type="entry name" value="BLR1237 PROTEIN"/>
    <property type="match status" value="1"/>
</dbReference>
<dbReference type="KEGG" id="cuh:BJN34_25030"/>
<dbReference type="OrthoDB" id="8678477at2"/>
<sequence>MDKTKNKPQARREILKHALLALAAAPLALAAGGVQAAWPEKPIRLVVAFPPGGPVDTHARLLAEKLQPILGQTIVIDYKAGAAGNIGSDNVAKSAPDGYSLLLANTGQMAINNSLYPKLPYSMPKDFTPVARTALIPLVMVINNNVPARDLKTFISYAKANPGKLNFASGGNGGISHLMPEMFKQASGTFIVHIPYKGSAPALTDVMGGQAQMMADSIPLFTQYIKAGKVRALAVTSPQRSPALPDVPTMQEAGLKGFEVVGFYGMLAPAGTPKEVVARLSGALRTVLADPDTKARLEQQGAEPAWQSPEAFAATIATEQKRWGQAIKASGASID</sequence>
<name>A0A1U9UY20_CUPNE</name>
<proteinExistence type="inferred from homology"/>
<dbReference type="PANTHER" id="PTHR42928">
    <property type="entry name" value="TRICARBOXYLATE-BINDING PROTEIN"/>
    <property type="match status" value="1"/>
</dbReference>
<evidence type="ECO:0000313" key="3">
    <source>
        <dbReference type="EMBL" id="AQV97131.1"/>
    </source>
</evidence>
<reference evidence="4" key="1">
    <citation type="submission" date="2017-02" db="EMBL/GenBank/DDBJ databases">
        <title>Complete genome sequence of Cupriavidus necator strain NH9, a 3-chlorobenzoate degrader.</title>
        <authorList>
            <person name="Moriuchi R."/>
            <person name="Dohra H."/>
            <person name="Ogawa N."/>
        </authorList>
    </citation>
    <scope>NUCLEOTIDE SEQUENCE [LARGE SCALE GENOMIC DNA]</scope>
    <source>
        <strain evidence="4">NH9</strain>
    </source>
</reference>
<dbReference type="Gene3D" id="3.40.190.150">
    <property type="entry name" value="Bordetella uptake gene, domain 1"/>
    <property type="match status" value="1"/>
</dbReference>
<dbReference type="AlphaFoldDB" id="A0A1U9UY20"/>
<dbReference type="CDD" id="cd13578">
    <property type="entry name" value="PBP2_Bug27"/>
    <property type="match status" value="1"/>
</dbReference>
<keyword evidence="2" id="KW-0732">Signal</keyword>
<dbReference type="PROSITE" id="PS51318">
    <property type="entry name" value="TAT"/>
    <property type="match status" value="1"/>
</dbReference>
<dbReference type="InterPro" id="IPR042100">
    <property type="entry name" value="Bug_dom1"/>
</dbReference>
<accession>A0A1U9UY20</accession>
<feature type="chain" id="PRO_5011984789" evidence="2">
    <location>
        <begin position="37"/>
        <end position="335"/>
    </location>
</feature>
<dbReference type="RefSeq" id="WP_078199506.1">
    <property type="nucleotide sequence ID" value="NZ_CP017758.1"/>
</dbReference>
<protein>
    <submittedName>
        <fullName evidence="3">LacI family transcriptional regulator</fullName>
    </submittedName>
</protein>
<dbReference type="SUPFAM" id="SSF53850">
    <property type="entry name" value="Periplasmic binding protein-like II"/>
    <property type="match status" value="1"/>
</dbReference>
<dbReference type="InterPro" id="IPR006311">
    <property type="entry name" value="TAT_signal"/>
</dbReference>
<feature type="signal peptide" evidence="2">
    <location>
        <begin position="1"/>
        <end position="36"/>
    </location>
</feature>
<dbReference type="InterPro" id="IPR005064">
    <property type="entry name" value="BUG"/>
</dbReference>
<dbReference type="EMBL" id="CP017758">
    <property type="protein sequence ID" value="AQV97131.1"/>
    <property type="molecule type" value="Genomic_DNA"/>
</dbReference>
<dbReference type="Gene3D" id="3.40.190.10">
    <property type="entry name" value="Periplasmic binding protein-like II"/>
    <property type="match status" value="1"/>
</dbReference>
<organism evidence="3 4">
    <name type="scientific">Cupriavidus necator</name>
    <name type="common">Alcaligenes eutrophus</name>
    <name type="synonym">Ralstonia eutropha</name>
    <dbReference type="NCBI Taxonomy" id="106590"/>
    <lineage>
        <taxon>Bacteria</taxon>
        <taxon>Pseudomonadati</taxon>
        <taxon>Pseudomonadota</taxon>
        <taxon>Betaproteobacteria</taxon>
        <taxon>Burkholderiales</taxon>
        <taxon>Burkholderiaceae</taxon>
        <taxon>Cupriavidus</taxon>
    </lineage>
</organism>